<dbReference type="Proteomes" id="UP001428817">
    <property type="component" value="Unassembled WGS sequence"/>
</dbReference>
<dbReference type="InterPro" id="IPR050465">
    <property type="entry name" value="UPF0194_transport"/>
</dbReference>
<sequence length="218" mass="22963">MKRSTRVALSIIGVLALLAALGFGGAYFLYSRNFVTTDNAQIDGDKIQVNAPTTGTLVNWRVTQGTQVKKDEVLGRIESSGSGAQPQRVIKSPGNGTVAINNGIEGSFVNGGTQLATAYDFSKIFATARIDETDVGDVRVGALVDIDVDAFPDAKVLGVVQEIQGAAADQFSLFPESNSTGNFQKVTQVIPVKIALLNTDGAAVSPGMNITVHIHKQQ</sequence>
<dbReference type="EMBL" id="BAABJP010000010">
    <property type="protein sequence ID" value="GAA5155680.1"/>
    <property type="molecule type" value="Genomic_DNA"/>
</dbReference>
<organism evidence="4 5">
    <name type="scientific">Pseudonocardia eucalypti</name>
    <dbReference type="NCBI Taxonomy" id="648755"/>
    <lineage>
        <taxon>Bacteria</taxon>
        <taxon>Bacillati</taxon>
        <taxon>Actinomycetota</taxon>
        <taxon>Actinomycetes</taxon>
        <taxon>Pseudonocardiales</taxon>
        <taxon>Pseudonocardiaceae</taxon>
        <taxon>Pseudonocardia</taxon>
    </lineage>
</organism>
<evidence type="ECO:0000256" key="2">
    <source>
        <dbReference type="ARBA" id="ARBA00023054"/>
    </source>
</evidence>
<dbReference type="Gene3D" id="2.40.30.170">
    <property type="match status" value="1"/>
</dbReference>
<keyword evidence="5" id="KW-1185">Reference proteome</keyword>
<evidence type="ECO:0000313" key="4">
    <source>
        <dbReference type="EMBL" id="GAA5155680.1"/>
    </source>
</evidence>
<evidence type="ECO:0000259" key="3">
    <source>
        <dbReference type="Pfam" id="PF25997"/>
    </source>
</evidence>
<evidence type="ECO:0000313" key="5">
    <source>
        <dbReference type="Proteomes" id="UP001428817"/>
    </source>
</evidence>
<name>A0ABP9Q1G9_9PSEU</name>
<protein>
    <submittedName>
        <fullName evidence="4">HlyD family efflux transporter periplasmic adaptor subunit</fullName>
    </submittedName>
</protein>
<comment type="caution">
    <text evidence="4">The sequence shown here is derived from an EMBL/GenBank/DDBJ whole genome shotgun (WGS) entry which is preliminary data.</text>
</comment>
<dbReference type="Pfam" id="PF25997">
    <property type="entry name" value="BSH_YhbJ"/>
    <property type="match status" value="1"/>
</dbReference>
<evidence type="ECO:0000256" key="1">
    <source>
        <dbReference type="ARBA" id="ARBA00004196"/>
    </source>
</evidence>
<proteinExistence type="predicted"/>
<dbReference type="PANTHER" id="PTHR32347:SF27">
    <property type="entry name" value="RND EFFLUX PUMP MEMBRANE FUSION PROTEIN BARREL-SANDWICH DOMAIN-CONTAINING PROTEIN"/>
    <property type="match status" value="1"/>
</dbReference>
<dbReference type="PANTHER" id="PTHR32347">
    <property type="entry name" value="EFFLUX SYSTEM COMPONENT YKNX-RELATED"/>
    <property type="match status" value="1"/>
</dbReference>
<dbReference type="InterPro" id="IPR011053">
    <property type="entry name" value="Single_hybrid_motif"/>
</dbReference>
<dbReference type="SUPFAM" id="SSF51230">
    <property type="entry name" value="Single hybrid motif"/>
    <property type="match status" value="1"/>
</dbReference>
<comment type="subcellular location">
    <subcellularLocation>
        <location evidence="1">Cell envelope</location>
    </subcellularLocation>
</comment>
<keyword evidence="2" id="KW-0175">Coiled coil</keyword>
<reference evidence="5" key="1">
    <citation type="journal article" date="2019" name="Int. J. Syst. Evol. Microbiol.">
        <title>The Global Catalogue of Microorganisms (GCM) 10K type strain sequencing project: providing services to taxonomists for standard genome sequencing and annotation.</title>
        <authorList>
            <consortium name="The Broad Institute Genomics Platform"/>
            <consortium name="The Broad Institute Genome Sequencing Center for Infectious Disease"/>
            <person name="Wu L."/>
            <person name="Ma J."/>
        </authorList>
    </citation>
    <scope>NUCLEOTIDE SEQUENCE [LARGE SCALE GENOMIC DNA]</scope>
    <source>
        <strain evidence="5">JCM 18303</strain>
    </source>
</reference>
<dbReference type="InterPro" id="IPR058635">
    <property type="entry name" value="BSH_YhbJ"/>
</dbReference>
<feature type="domain" description="YhbJ barrel-sandwich hybrid" evidence="3">
    <location>
        <begin position="47"/>
        <end position="120"/>
    </location>
</feature>
<accession>A0ABP9Q1G9</accession>
<gene>
    <name evidence="4" type="ORF">GCM10023321_29630</name>
</gene>